<reference evidence="2" key="1">
    <citation type="submission" date="2021-03" db="EMBL/GenBank/DDBJ databases">
        <title>Genome sequencing and assembly of Tianweitania sediminis.</title>
        <authorList>
            <person name="Chhetri G."/>
        </authorList>
    </citation>
    <scope>NUCLEOTIDE SEQUENCE</scope>
    <source>
        <strain evidence="2">Z8</strain>
    </source>
</reference>
<feature type="domain" description="Glycosyltransferase 2-like" evidence="1">
    <location>
        <begin position="296"/>
        <end position="421"/>
    </location>
</feature>
<evidence type="ECO:0000259" key="1">
    <source>
        <dbReference type="Pfam" id="PF00535"/>
    </source>
</evidence>
<organism evidence="2 3">
    <name type="scientific">Tianweitania sediminis</name>
    <dbReference type="NCBI Taxonomy" id="1502156"/>
    <lineage>
        <taxon>Bacteria</taxon>
        <taxon>Pseudomonadati</taxon>
        <taxon>Pseudomonadota</taxon>
        <taxon>Alphaproteobacteria</taxon>
        <taxon>Hyphomicrobiales</taxon>
        <taxon>Phyllobacteriaceae</taxon>
        <taxon>Tianweitania</taxon>
    </lineage>
</organism>
<evidence type="ECO:0000313" key="2">
    <source>
        <dbReference type="EMBL" id="MBP0441372.1"/>
    </source>
</evidence>
<dbReference type="SUPFAM" id="SSF53448">
    <property type="entry name" value="Nucleotide-diphospho-sugar transferases"/>
    <property type="match status" value="1"/>
</dbReference>
<dbReference type="Proteomes" id="UP000666240">
    <property type="component" value="Unassembled WGS sequence"/>
</dbReference>
<dbReference type="PANTHER" id="PTHR43179:SF7">
    <property type="entry name" value="RHAMNOSYLTRANSFERASE WBBL"/>
    <property type="match status" value="1"/>
</dbReference>
<name>A0A8J7RAG0_9HYPH</name>
<keyword evidence="3" id="KW-1185">Reference proteome</keyword>
<proteinExistence type="predicted"/>
<protein>
    <submittedName>
        <fullName evidence="2">Glycosyltransferase family 2 protein</fullName>
    </submittedName>
</protein>
<dbReference type="PANTHER" id="PTHR43179">
    <property type="entry name" value="RHAMNOSYLTRANSFERASE WBBL"/>
    <property type="match status" value="1"/>
</dbReference>
<dbReference type="EMBL" id="JAGIYY010000013">
    <property type="protein sequence ID" value="MBP0441372.1"/>
    <property type="molecule type" value="Genomic_DNA"/>
</dbReference>
<dbReference type="Gene3D" id="3.90.550.10">
    <property type="entry name" value="Spore Coat Polysaccharide Biosynthesis Protein SpsA, Chain A"/>
    <property type="match status" value="1"/>
</dbReference>
<sequence>MLTGWLVEAIALEARSVDGALLPSRQELFERVDVADAYSISRDDVRGFLLVVQCGLQANTIKLVCPDQQQLSLTLQLPPIAKSEAMVQLVKEQVPRLGALLSATAHSLRWASQIIPFLQDPPPLFNAARGHIEQAKAAFSVGGVVAGWALSVPTCEILVATSSGIVRFVCDAIRWHRDDITQAFEKDFGAFSMDAGFFLALPGKLHATDRLQLIAVEGNHAYTIARGDWTAAPQEPASFAKWAFDFPLPPDRFQAGLSSHIVPVVGGLIEARNNAFHRLEPEIATFGQPPANPLCSIIIPLYGRTDFLQQQLMEFSDDPFVRKQAEIVFVIDDPRIRGTILSEAAMLSQVYELGFTVIDGRVNRGYSGANNLGAKHAKGRTLLFLNSDVFPTRPGWLQKMLKPLAENPHLGIVGGRLLYCNGSIQHDGMMFEWDNALRGYLNKHPGSGMEPPPPRPKPLERIAVTGACMLMAAEVFAEVGGFDEQFLIGDFEDSDLCLKVRRSGREIVCVEDISLVHLERQSFSGLGSGGFRQRVVFYNLHRHQTAWGPTIDGLLQDPRFRPAA</sequence>
<comment type="caution">
    <text evidence="2">The sequence shown here is derived from an EMBL/GenBank/DDBJ whole genome shotgun (WGS) entry which is preliminary data.</text>
</comment>
<dbReference type="InterPro" id="IPR029044">
    <property type="entry name" value="Nucleotide-diphossugar_trans"/>
</dbReference>
<evidence type="ECO:0000313" key="3">
    <source>
        <dbReference type="Proteomes" id="UP000666240"/>
    </source>
</evidence>
<dbReference type="Pfam" id="PF00535">
    <property type="entry name" value="Glycos_transf_2"/>
    <property type="match status" value="1"/>
</dbReference>
<accession>A0A8J7RAG0</accession>
<dbReference type="InterPro" id="IPR001173">
    <property type="entry name" value="Glyco_trans_2-like"/>
</dbReference>
<dbReference type="RefSeq" id="WP_209337397.1">
    <property type="nucleotide sequence ID" value="NZ_JAGIYY010000013.1"/>
</dbReference>
<gene>
    <name evidence="2" type="ORF">J5Y06_22235</name>
</gene>
<dbReference type="AlphaFoldDB" id="A0A8J7RAG0"/>